<gene>
    <name evidence="2" type="ORF">K435DRAFT_398334</name>
</gene>
<proteinExistence type="predicted"/>
<dbReference type="OrthoDB" id="3231781at2759"/>
<dbReference type="Proteomes" id="UP000297245">
    <property type="component" value="Unassembled WGS sequence"/>
</dbReference>
<feature type="transmembrane region" description="Helical" evidence="1">
    <location>
        <begin position="52"/>
        <end position="76"/>
    </location>
</feature>
<reference evidence="2 3" key="1">
    <citation type="journal article" date="2019" name="Nat. Ecol. Evol.">
        <title>Megaphylogeny resolves global patterns of mushroom evolution.</title>
        <authorList>
            <person name="Varga T."/>
            <person name="Krizsan K."/>
            <person name="Foldi C."/>
            <person name="Dima B."/>
            <person name="Sanchez-Garcia M."/>
            <person name="Sanchez-Ramirez S."/>
            <person name="Szollosi G.J."/>
            <person name="Szarkandi J.G."/>
            <person name="Papp V."/>
            <person name="Albert L."/>
            <person name="Andreopoulos W."/>
            <person name="Angelini C."/>
            <person name="Antonin V."/>
            <person name="Barry K.W."/>
            <person name="Bougher N.L."/>
            <person name="Buchanan P."/>
            <person name="Buyck B."/>
            <person name="Bense V."/>
            <person name="Catcheside P."/>
            <person name="Chovatia M."/>
            <person name="Cooper J."/>
            <person name="Damon W."/>
            <person name="Desjardin D."/>
            <person name="Finy P."/>
            <person name="Geml J."/>
            <person name="Haridas S."/>
            <person name="Hughes K."/>
            <person name="Justo A."/>
            <person name="Karasinski D."/>
            <person name="Kautmanova I."/>
            <person name="Kiss B."/>
            <person name="Kocsube S."/>
            <person name="Kotiranta H."/>
            <person name="LaButti K.M."/>
            <person name="Lechner B.E."/>
            <person name="Liimatainen K."/>
            <person name="Lipzen A."/>
            <person name="Lukacs Z."/>
            <person name="Mihaltcheva S."/>
            <person name="Morgado L.N."/>
            <person name="Niskanen T."/>
            <person name="Noordeloos M.E."/>
            <person name="Ohm R.A."/>
            <person name="Ortiz-Santana B."/>
            <person name="Ovrebo C."/>
            <person name="Racz N."/>
            <person name="Riley R."/>
            <person name="Savchenko A."/>
            <person name="Shiryaev A."/>
            <person name="Soop K."/>
            <person name="Spirin V."/>
            <person name="Szebenyi C."/>
            <person name="Tomsovsky M."/>
            <person name="Tulloss R.E."/>
            <person name="Uehling J."/>
            <person name="Grigoriev I.V."/>
            <person name="Vagvolgyi C."/>
            <person name="Papp T."/>
            <person name="Martin F.M."/>
            <person name="Miettinen O."/>
            <person name="Hibbett D.S."/>
            <person name="Nagy L.G."/>
        </authorList>
    </citation>
    <scope>NUCLEOTIDE SEQUENCE [LARGE SCALE GENOMIC DNA]</scope>
    <source>
        <strain evidence="2 3">CBS 962.96</strain>
    </source>
</reference>
<protein>
    <recommendedName>
        <fullName evidence="4">RTA1 like protein</fullName>
    </recommendedName>
</protein>
<evidence type="ECO:0000313" key="2">
    <source>
        <dbReference type="EMBL" id="THU84765.1"/>
    </source>
</evidence>
<name>A0A4V4HCV9_DENBC</name>
<dbReference type="EMBL" id="ML179581">
    <property type="protein sequence ID" value="THU84765.1"/>
    <property type="molecule type" value="Genomic_DNA"/>
</dbReference>
<keyword evidence="3" id="KW-1185">Reference proteome</keyword>
<keyword evidence="1" id="KW-0812">Transmembrane</keyword>
<evidence type="ECO:0000313" key="3">
    <source>
        <dbReference type="Proteomes" id="UP000297245"/>
    </source>
</evidence>
<evidence type="ECO:0000256" key="1">
    <source>
        <dbReference type="SAM" id="Phobius"/>
    </source>
</evidence>
<sequence length="212" mass="23959">MSGNTTEPPLIDSVEDFLGPIEVGVLLSSVLYGVVLVQTYKYYQASFKKDPIWLKCTVACLCILQTVHSALLWEYLYNKTVTDFIEPLGSVFLGHWSLRASFPFTALITLIVQTFFTYQVYKLLRTWHYPALMIPALLIRFGLGLTRGIVNGPHDVKEFFQHYRWLIITSSALGAVIDIINTVALSIAIEKNYSPLLRSKNIGNKLVVWIIG</sequence>
<evidence type="ECO:0008006" key="4">
    <source>
        <dbReference type="Google" id="ProtNLM"/>
    </source>
</evidence>
<keyword evidence="1" id="KW-0472">Membrane</keyword>
<feature type="transmembrane region" description="Helical" evidence="1">
    <location>
        <begin position="96"/>
        <end position="118"/>
    </location>
</feature>
<keyword evidence="1" id="KW-1133">Transmembrane helix</keyword>
<dbReference type="PANTHER" id="PTHR40465">
    <property type="entry name" value="CHROMOSOME 1, WHOLE GENOME SHOTGUN SEQUENCE"/>
    <property type="match status" value="1"/>
</dbReference>
<dbReference type="PANTHER" id="PTHR40465:SF1">
    <property type="entry name" value="DUF6534 DOMAIN-CONTAINING PROTEIN"/>
    <property type="match status" value="1"/>
</dbReference>
<feature type="transmembrane region" description="Helical" evidence="1">
    <location>
        <begin position="130"/>
        <end position="150"/>
    </location>
</feature>
<feature type="transmembrane region" description="Helical" evidence="1">
    <location>
        <begin position="20"/>
        <end position="40"/>
    </location>
</feature>
<feature type="transmembrane region" description="Helical" evidence="1">
    <location>
        <begin position="162"/>
        <end position="189"/>
    </location>
</feature>
<dbReference type="AlphaFoldDB" id="A0A4V4HCV9"/>
<accession>A0A4V4HCV9</accession>
<organism evidence="2 3">
    <name type="scientific">Dendrothele bispora (strain CBS 962.96)</name>
    <dbReference type="NCBI Taxonomy" id="1314807"/>
    <lineage>
        <taxon>Eukaryota</taxon>
        <taxon>Fungi</taxon>
        <taxon>Dikarya</taxon>
        <taxon>Basidiomycota</taxon>
        <taxon>Agaricomycotina</taxon>
        <taxon>Agaricomycetes</taxon>
        <taxon>Agaricomycetidae</taxon>
        <taxon>Agaricales</taxon>
        <taxon>Agaricales incertae sedis</taxon>
        <taxon>Dendrothele</taxon>
    </lineage>
</organism>